<dbReference type="Pfam" id="PF13622">
    <property type="entry name" value="4HBT_3"/>
    <property type="match status" value="1"/>
</dbReference>
<protein>
    <recommendedName>
        <fullName evidence="5">Thioesterase-like superfamily-domain-containing protein</fullName>
    </recommendedName>
</protein>
<evidence type="ECO:0000313" key="3">
    <source>
        <dbReference type="EMBL" id="KAL2064737.1"/>
    </source>
</evidence>
<reference evidence="3 4" key="1">
    <citation type="journal article" date="2024" name="Commun. Biol.">
        <title>Comparative genomic analysis of thermophilic fungi reveals convergent evolutionary adaptations and gene losses.</title>
        <authorList>
            <person name="Steindorff A.S."/>
            <person name="Aguilar-Pontes M.V."/>
            <person name="Robinson A.J."/>
            <person name="Andreopoulos B."/>
            <person name="LaButti K."/>
            <person name="Kuo A."/>
            <person name="Mondo S."/>
            <person name="Riley R."/>
            <person name="Otillar R."/>
            <person name="Haridas S."/>
            <person name="Lipzen A."/>
            <person name="Grimwood J."/>
            <person name="Schmutz J."/>
            <person name="Clum A."/>
            <person name="Reid I.D."/>
            <person name="Moisan M.C."/>
            <person name="Butler G."/>
            <person name="Nguyen T.T.M."/>
            <person name="Dewar K."/>
            <person name="Conant G."/>
            <person name="Drula E."/>
            <person name="Henrissat B."/>
            <person name="Hansel C."/>
            <person name="Singer S."/>
            <person name="Hutchinson M.I."/>
            <person name="de Vries R.P."/>
            <person name="Natvig D.O."/>
            <person name="Powell A.J."/>
            <person name="Tsang A."/>
            <person name="Grigoriev I.V."/>
        </authorList>
    </citation>
    <scope>NUCLEOTIDE SEQUENCE [LARGE SCALE GENOMIC DNA]</scope>
    <source>
        <strain evidence="3 4">CBS 494.80</strain>
    </source>
</reference>
<gene>
    <name evidence="3" type="ORF">VTL71DRAFT_3875</name>
</gene>
<dbReference type="PANTHER" id="PTHR38110">
    <property type="entry name" value="CHROMOSOME 23, WHOLE GENOME SHOTGUN SEQUENCE"/>
    <property type="match status" value="1"/>
</dbReference>
<evidence type="ECO:0000259" key="2">
    <source>
        <dbReference type="Pfam" id="PF20789"/>
    </source>
</evidence>
<dbReference type="Pfam" id="PF20789">
    <property type="entry name" value="4HBT_3C"/>
    <property type="match status" value="1"/>
</dbReference>
<organism evidence="3 4">
    <name type="scientific">Oculimacula yallundae</name>
    <dbReference type="NCBI Taxonomy" id="86028"/>
    <lineage>
        <taxon>Eukaryota</taxon>
        <taxon>Fungi</taxon>
        <taxon>Dikarya</taxon>
        <taxon>Ascomycota</taxon>
        <taxon>Pezizomycotina</taxon>
        <taxon>Leotiomycetes</taxon>
        <taxon>Helotiales</taxon>
        <taxon>Ploettnerulaceae</taxon>
        <taxon>Oculimacula</taxon>
    </lineage>
</organism>
<name>A0ABR4C4Y4_9HELO</name>
<sequence>MSTPTSTSDQEVSFTDAMIVKALSSHTYEAHFPEDWCIGSVPHGGYITSVFQRVANTHFNTTLKAQNQPHTIALHLDFLRRTEKGPALFTVKDTKLGRQTSVIHLTLTQSSREEVHCTLTQSNMSLESGISIPTNYTLRPPPPPAPTSFPLLSQNRDPNWANAGEMPHAEFRKATRKTEFYLPRPALQEEKKGGGGQEVEREKEKGYTDQWMRLKSGEKWTDEMLGYVVDMFMMPVEKYIRLSLLAPSPSSTASTSPAKSKPTAKFWYPTVLLNLDIKKPLPSGGAEWLFTRTSAKVVKNGRMDLEVVVLDQGGEVVALSHHVALAVPAERNLGVRGGGGKESKM</sequence>
<dbReference type="Gene3D" id="2.40.160.210">
    <property type="entry name" value="Acyl-CoA thioesterase, double hotdog domain"/>
    <property type="match status" value="1"/>
</dbReference>
<evidence type="ECO:0000313" key="4">
    <source>
        <dbReference type="Proteomes" id="UP001595075"/>
    </source>
</evidence>
<feature type="domain" description="Acyl-CoA thioesterase-like C-terminal" evidence="2">
    <location>
        <begin position="195"/>
        <end position="325"/>
    </location>
</feature>
<keyword evidence="4" id="KW-1185">Reference proteome</keyword>
<evidence type="ECO:0000259" key="1">
    <source>
        <dbReference type="Pfam" id="PF13622"/>
    </source>
</evidence>
<dbReference type="InterPro" id="IPR042171">
    <property type="entry name" value="Acyl-CoA_hotdog"/>
</dbReference>
<proteinExistence type="predicted"/>
<evidence type="ECO:0008006" key="5">
    <source>
        <dbReference type="Google" id="ProtNLM"/>
    </source>
</evidence>
<dbReference type="InterPro" id="IPR052389">
    <property type="entry name" value="Sec_Metab_Biosynth-Assoc"/>
</dbReference>
<dbReference type="EMBL" id="JAZHXI010000013">
    <property type="protein sequence ID" value="KAL2064737.1"/>
    <property type="molecule type" value="Genomic_DNA"/>
</dbReference>
<feature type="domain" description="Acyl-CoA thioesterase-like N-terminal HotDog" evidence="1">
    <location>
        <begin position="33"/>
        <end position="120"/>
    </location>
</feature>
<comment type="caution">
    <text evidence="3">The sequence shown here is derived from an EMBL/GenBank/DDBJ whole genome shotgun (WGS) entry which is preliminary data.</text>
</comment>
<dbReference type="SUPFAM" id="SSF54637">
    <property type="entry name" value="Thioesterase/thiol ester dehydrase-isomerase"/>
    <property type="match status" value="2"/>
</dbReference>
<accession>A0ABR4C4Y4</accession>
<dbReference type="InterPro" id="IPR049449">
    <property type="entry name" value="TesB_ACOT8-like_N"/>
</dbReference>
<dbReference type="Proteomes" id="UP001595075">
    <property type="component" value="Unassembled WGS sequence"/>
</dbReference>
<dbReference type="InterPro" id="IPR029069">
    <property type="entry name" value="HotDog_dom_sf"/>
</dbReference>
<dbReference type="InterPro" id="IPR049450">
    <property type="entry name" value="ACOT8-like_C"/>
</dbReference>
<dbReference type="PANTHER" id="PTHR38110:SF1">
    <property type="entry name" value="THIOESTERASE DOMAIN-CONTAINING PROTEIN"/>
    <property type="match status" value="1"/>
</dbReference>